<dbReference type="OrthoDB" id="177799at2157"/>
<organism evidence="2 3">
    <name type="scientific">Natrinema versiforme</name>
    <dbReference type="NCBI Taxonomy" id="88724"/>
    <lineage>
        <taxon>Archaea</taxon>
        <taxon>Methanobacteriati</taxon>
        <taxon>Methanobacteriota</taxon>
        <taxon>Stenosarchaea group</taxon>
        <taxon>Halobacteria</taxon>
        <taxon>Halobacteriales</taxon>
        <taxon>Natrialbaceae</taxon>
        <taxon>Natrinema</taxon>
    </lineage>
</organism>
<dbReference type="InterPro" id="IPR055768">
    <property type="entry name" value="DUF7344"/>
</dbReference>
<dbReference type="EMBL" id="CP040330">
    <property type="protein sequence ID" value="QCS41428.1"/>
    <property type="molecule type" value="Genomic_DNA"/>
</dbReference>
<protein>
    <recommendedName>
        <fullName evidence="1">DUF7344 domain-containing protein</fullName>
    </recommendedName>
</protein>
<dbReference type="RefSeq" id="WP_138243939.1">
    <property type="nucleotide sequence ID" value="NZ_CP040330.1"/>
</dbReference>
<feature type="domain" description="DUF7344" evidence="1">
    <location>
        <begin position="23"/>
        <end position="97"/>
    </location>
</feature>
<name>A0A4V1FYS7_9EURY</name>
<evidence type="ECO:0000313" key="3">
    <source>
        <dbReference type="Proteomes" id="UP000302218"/>
    </source>
</evidence>
<dbReference type="KEGG" id="nvr:FEJ81_03325"/>
<sequence length="117" mass="13325">MKTDTSDANPVGTDRPLPPNTIFELLLEEQRRYALYYLSEKVGAVSLEDLIDRIADREGQSTRERIDRITVEFHHNHLRKLIDADVLRYDADAGTVERRAAARSLDPYLELASVDGL</sequence>
<evidence type="ECO:0000259" key="1">
    <source>
        <dbReference type="Pfam" id="PF24035"/>
    </source>
</evidence>
<dbReference type="Proteomes" id="UP000302218">
    <property type="component" value="Chromosome"/>
</dbReference>
<dbReference type="Pfam" id="PF24035">
    <property type="entry name" value="DUF7344"/>
    <property type="match status" value="1"/>
</dbReference>
<evidence type="ECO:0000313" key="2">
    <source>
        <dbReference type="EMBL" id="QCS41428.1"/>
    </source>
</evidence>
<accession>A0A4V1FYS7</accession>
<gene>
    <name evidence="2" type="ORF">FEJ81_03325</name>
</gene>
<dbReference type="AlphaFoldDB" id="A0A4V1FYS7"/>
<dbReference type="GeneID" id="40264271"/>
<reference evidence="3" key="1">
    <citation type="submission" date="2019-05" db="EMBL/GenBank/DDBJ databases">
        <title>Genome sequence and methylation pattern of the halophilic Archaeon Natrinema versiforme BOL5-4.</title>
        <authorList>
            <person name="DasSarma P."/>
            <person name="Anton B.P."/>
            <person name="DasSarma S.L."/>
            <person name="Martinez F.L."/>
            <person name="Guzman D."/>
            <person name="Roberts R.J."/>
            <person name="DasSarma S."/>
        </authorList>
    </citation>
    <scope>NUCLEOTIDE SEQUENCE [LARGE SCALE GENOMIC DNA]</scope>
    <source>
        <strain evidence="3">BOL5-4</strain>
    </source>
</reference>
<proteinExistence type="predicted"/>